<evidence type="ECO:0000313" key="3">
    <source>
        <dbReference type="EMBL" id="CAB4163430.1"/>
    </source>
</evidence>
<keyword evidence="1" id="KW-0175">Coiled coil</keyword>
<feature type="coiled-coil region" evidence="1">
    <location>
        <begin position="28"/>
        <end position="90"/>
    </location>
</feature>
<name>A0A6J5NUP8_9CAUD</name>
<evidence type="ECO:0000256" key="2">
    <source>
        <dbReference type="SAM" id="MobiDB-lite"/>
    </source>
</evidence>
<accession>A0A6J5NUP8</accession>
<evidence type="ECO:0000256" key="1">
    <source>
        <dbReference type="SAM" id="Coils"/>
    </source>
</evidence>
<gene>
    <name evidence="3" type="ORF">UFOVP806_16</name>
</gene>
<reference evidence="3" key="1">
    <citation type="submission" date="2020-04" db="EMBL/GenBank/DDBJ databases">
        <authorList>
            <person name="Chiriac C."/>
            <person name="Salcher M."/>
            <person name="Ghai R."/>
            <person name="Kavagutti S V."/>
        </authorList>
    </citation>
    <scope>NUCLEOTIDE SEQUENCE</scope>
</reference>
<organism evidence="3">
    <name type="scientific">uncultured Caudovirales phage</name>
    <dbReference type="NCBI Taxonomy" id="2100421"/>
    <lineage>
        <taxon>Viruses</taxon>
        <taxon>Duplodnaviria</taxon>
        <taxon>Heunggongvirae</taxon>
        <taxon>Uroviricota</taxon>
        <taxon>Caudoviricetes</taxon>
        <taxon>Peduoviridae</taxon>
        <taxon>Maltschvirus</taxon>
        <taxon>Maltschvirus maltsch</taxon>
    </lineage>
</organism>
<proteinExistence type="predicted"/>
<sequence>MKERPTPETDAESINGAQHPQFIPSDFARKLERQLYETREANTTLQAREAELVLSKERISKRAEAIRCELVEKEKQLEAMREAIREAHDALTRLGACEGSPDIDIAGEARFGLHCGVEDRDCQDRYEGAEFGYAQGVERTQEWASNEAKAILAKLQPFLKP</sequence>
<protein>
    <submittedName>
        <fullName evidence="3">Uncharacterized protein</fullName>
    </submittedName>
</protein>
<dbReference type="EMBL" id="LR796750">
    <property type="protein sequence ID" value="CAB4163430.1"/>
    <property type="molecule type" value="Genomic_DNA"/>
</dbReference>
<feature type="region of interest" description="Disordered" evidence="2">
    <location>
        <begin position="1"/>
        <end position="23"/>
    </location>
</feature>